<evidence type="ECO:0000259" key="11">
    <source>
        <dbReference type="PROSITE" id="PS50968"/>
    </source>
</evidence>
<evidence type="ECO:0000313" key="13">
    <source>
        <dbReference type="EMBL" id="KAJ5585684.1"/>
    </source>
</evidence>
<dbReference type="EMBL" id="JAQJAC010000004">
    <property type="protein sequence ID" value="KAJ5585684.1"/>
    <property type="molecule type" value="Genomic_DNA"/>
</dbReference>
<dbReference type="InterPro" id="IPR004167">
    <property type="entry name" value="PSBD"/>
</dbReference>
<dbReference type="Pfam" id="PF00198">
    <property type="entry name" value="2-oxoacid_dh"/>
    <property type="match status" value="1"/>
</dbReference>
<accession>A0AAD6GRY9</accession>
<evidence type="ECO:0000256" key="7">
    <source>
        <dbReference type="ARBA" id="ARBA00023128"/>
    </source>
</evidence>
<comment type="cofactor">
    <cofactor evidence="1 9">
        <name>(R)-lipoate</name>
        <dbReference type="ChEBI" id="CHEBI:83088"/>
    </cofactor>
</comment>
<feature type="compositionally biased region" description="Polar residues" evidence="10">
    <location>
        <begin position="154"/>
        <end position="164"/>
    </location>
</feature>
<dbReference type="Pfam" id="PF02817">
    <property type="entry name" value="E3_binding"/>
    <property type="match status" value="1"/>
</dbReference>
<feature type="domain" description="Peripheral subunit-binding (PSBD)" evidence="12">
    <location>
        <begin position="178"/>
        <end position="215"/>
    </location>
</feature>
<dbReference type="GO" id="GO:0045333">
    <property type="term" value="P:cellular respiration"/>
    <property type="evidence" value="ECO:0007669"/>
    <property type="project" value="UniProtKB-ARBA"/>
</dbReference>
<dbReference type="FunFam" id="2.40.50.100:FF:000013">
    <property type="entry name" value="Dihydrolipoamide acetyltransferase component of pyruvate dehydrogenase complex"/>
    <property type="match status" value="1"/>
</dbReference>
<dbReference type="InterPro" id="IPR023213">
    <property type="entry name" value="CAT-like_dom_sf"/>
</dbReference>
<evidence type="ECO:0000313" key="14">
    <source>
        <dbReference type="Proteomes" id="UP001216150"/>
    </source>
</evidence>
<dbReference type="InterPro" id="IPR003016">
    <property type="entry name" value="2-oxoA_DH_lipoyl-BS"/>
</dbReference>
<evidence type="ECO:0000256" key="10">
    <source>
        <dbReference type="SAM" id="MobiDB-lite"/>
    </source>
</evidence>
<evidence type="ECO:0000256" key="2">
    <source>
        <dbReference type="ARBA" id="ARBA00004305"/>
    </source>
</evidence>
<evidence type="ECO:0000256" key="8">
    <source>
        <dbReference type="ARBA" id="ARBA00023315"/>
    </source>
</evidence>
<dbReference type="SUPFAM" id="SSF51230">
    <property type="entry name" value="Single hybrid motif"/>
    <property type="match status" value="1"/>
</dbReference>
<feature type="region of interest" description="Disordered" evidence="10">
    <location>
        <begin position="149"/>
        <end position="171"/>
    </location>
</feature>
<dbReference type="InterPro" id="IPR011053">
    <property type="entry name" value="Single_hybrid_motif"/>
</dbReference>
<dbReference type="Pfam" id="PF00364">
    <property type="entry name" value="Biotin_lipoyl"/>
    <property type="match status" value="1"/>
</dbReference>
<evidence type="ECO:0000256" key="9">
    <source>
        <dbReference type="RuleBase" id="RU003423"/>
    </source>
</evidence>
<evidence type="ECO:0000256" key="1">
    <source>
        <dbReference type="ARBA" id="ARBA00001938"/>
    </source>
</evidence>
<keyword evidence="6" id="KW-0809">Transit peptide</keyword>
<dbReference type="SUPFAM" id="SSF52777">
    <property type="entry name" value="CoA-dependent acyltransferases"/>
    <property type="match status" value="1"/>
</dbReference>
<keyword evidence="8 9" id="KW-0012">Acyltransferase</keyword>
<dbReference type="GO" id="GO:0016407">
    <property type="term" value="F:acetyltransferase activity"/>
    <property type="evidence" value="ECO:0007669"/>
    <property type="project" value="TreeGrafter"/>
</dbReference>
<dbReference type="GO" id="GO:0005759">
    <property type="term" value="C:mitochondrial matrix"/>
    <property type="evidence" value="ECO:0007669"/>
    <property type="project" value="UniProtKB-SubCell"/>
</dbReference>
<comment type="caution">
    <text evidence="13">The sequence shown here is derived from an EMBL/GenBank/DDBJ whole genome shotgun (WGS) entry which is preliminary data.</text>
</comment>
<dbReference type="InterPro" id="IPR000089">
    <property type="entry name" value="Biotin_lipoyl"/>
</dbReference>
<dbReference type="Proteomes" id="UP001216150">
    <property type="component" value="Unassembled WGS sequence"/>
</dbReference>
<dbReference type="InterPro" id="IPR036625">
    <property type="entry name" value="E3-bd_dom_sf"/>
</dbReference>
<dbReference type="PANTHER" id="PTHR43178">
    <property type="entry name" value="DIHYDROLIPOAMIDE ACETYLTRANSFERASE COMPONENT OF PYRUVATE DEHYDROGENASE COMPLEX"/>
    <property type="match status" value="1"/>
</dbReference>
<dbReference type="EC" id="2.3.1.-" evidence="9"/>
<organism evidence="13 14">
    <name type="scientific">Penicillium hetheringtonii</name>
    <dbReference type="NCBI Taxonomy" id="911720"/>
    <lineage>
        <taxon>Eukaryota</taxon>
        <taxon>Fungi</taxon>
        <taxon>Dikarya</taxon>
        <taxon>Ascomycota</taxon>
        <taxon>Pezizomycotina</taxon>
        <taxon>Eurotiomycetes</taxon>
        <taxon>Eurotiomycetidae</taxon>
        <taxon>Eurotiales</taxon>
        <taxon>Aspergillaceae</taxon>
        <taxon>Penicillium</taxon>
    </lineage>
</organism>
<evidence type="ECO:0000256" key="4">
    <source>
        <dbReference type="ARBA" id="ARBA00022679"/>
    </source>
</evidence>
<dbReference type="InterPro" id="IPR050743">
    <property type="entry name" value="2-oxoacid_DH_E2_comp"/>
</dbReference>
<comment type="similarity">
    <text evidence="3 9">Belongs to the 2-oxoacid dehydrogenase family.</text>
</comment>
<keyword evidence="7" id="KW-0496">Mitochondrion</keyword>
<keyword evidence="4 9" id="KW-0808">Transferase</keyword>
<comment type="subcellular location">
    <subcellularLocation>
        <location evidence="2">Mitochondrion matrix</location>
    </subcellularLocation>
</comment>
<dbReference type="GO" id="GO:0031405">
    <property type="term" value="F:lipoic acid binding"/>
    <property type="evidence" value="ECO:0007669"/>
    <property type="project" value="TreeGrafter"/>
</dbReference>
<dbReference type="PROSITE" id="PS50968">
    <property type="entry name" value="BIOTINYL_LIPOYL"/>
    <property type="match status" value="1"/>
</dbReference>
<feature type="domain" description="Lipoyl-binding" evidence="11">
    <location>
        <begin position="44"/>
        <end position="119"/>
    </location>
</feature>
<dbReference type="SUPFAM" id="SSF47005">
    <property type="entry name" value="Peripheral subunit-binding domain of 2-oxo acid dehydrogenase complex"/>
    <property type="match status" value="1"/>
</dbReference>
<dbReference type="FunFam" id="3.30.559.10:FF:000007">
    <property type="entry name" value="Dihydrolipoamide acetyltransferase component of pyruvate dehydrogenase complex"/>
    <property type="match status" value="1"/>
</dbReference>
<gene>
    <name evidence="13" type="ORF">N7450_005471</name>
</gene>
<evidence type="ECO:0000256" key="6">
    <source>
        <dbReference type="ARBA" id="ARBA00022946"/>
    </source>
</evidence>
<evidence type="ECO:0000256" key="3">
    <source>
        <dbReference type="ARBA" id="ARBA00007317"/>
    </source>
</evidence>
<keyword evidence="14" id="KW-1185">Reference proteome</keyword>
<dbReference type="AlphaFoldDB" id="A0AAD6GRY9"/>
<dbReference type="Gene3D" id="4.10.320.10">
    <property type="entry name" value="E3-binding domain"/>
    <property type="match status" value="1"/>
</dbReference>
<dbReference type="CDD" id="cd06849">
    <property type="entry name" value="lipoyl_domain"/>
    <property type="match status" value="1"/>
</dbReference>
<dbReference type="Gene3D" id="2.40.50.100">
    <property type="match status" value="1"/>
</dbReference>
<sequence>MRLYVLRRSVRSANLTSRHLTVSRSVGARVPKSYFHTTPSREAIKPYLLADIGEGITECRIVQWFIKPGDRVSQFDAICEVQSDKAAVEITSRYDGVISSLHYEADTMAEVGKPLLDIDIEDDLSDSNQTPTQSVSEAAVPEDTHIAITRESEAPTNPATQDNLSGAKPETKATNPALIAPAVRIMLKQHDIDIKDVTGTGKGGRVMKEDVQKYLDSRNSVPKPLSSKSAAHIDAAVEDKVVPLTPIEAHMFKVMTRALSIPHFGYSHSVDLTALTNLRRKFNRQLETSSETHGHGISKLTALPFILKALSQAFLRHPRLNSHLETEAASQNPHLILKASHNFGVAMDTPSGLLVPVVKDVQNRSILSIAAELRRLGALAKEGRLTPSDMSGATFTVSNIGSIGGSVVNPVIMSPTVGIVALGSSEEIPAFAKQKKEGEESIIKREKAVFSWSADHRVLDGASIARCAQLVSSVLENIESIGIGLR</sequence>
<protein>
    <recommendedName>
        <fullName evidence="9">Dihydrolipoamide acetyltransferase component of pyruvate dehydrogenase complex</fullName>
        <ecNumber evidence="9">2.3.1.-</ecNumber>
    </recommendedName>
</protein>
<keyword evidence="5 9" id="KW-0450">Lipoyl</keyword>
<dbReference type="PROSITE" id="PS00189">
    <property type="entry name" value="LIPOYL"/>
    <property type="match status" value="1"/>
</dbReference>
<name>A0AAD6GRY9_9EURO</name>
<reference evidence="13 14" key="1">
    <citation type="journal article" date="2023" name="IMA Fungus">
        <title>Comparative genomic study of the Penicillium genus elucidates a diverse pangenome and 15 lateral gene transfer events.</title>
        <authorList>
            <person name="Petersen C."/>
            <person name="Sorensen T."/>
            <person name="Nielsen M.R."/>
            <person name="Sondergaard T.E."/>
            <person name="Sorensen J.L."/>
            <person name="Fitzpatrick D.A."/>
            <person name="Frisvad J.C."/>
            <person name="Nielsen K.L."/>
        </authorList>
    </citation>
    <scope>NUCLEOTIDE SEQUENCE [LARGE SCALE GENOMIC DNA]</scope>
    <source>
        <strain evidence="13 14">IBT 29057</strain>
    </source>
</reference>
<proteinExistence type="inferred from homology"/>
<evidence type="ECO:0000259" key="12">
    <source>
        <dbReference type="PROSITE" id="PS51826"/>
    </source>
</evidence>
<dbReference type="Gene3D" id="3.30.559.10">
    <property type="entry name" value="Chloramphenicol acetyltransferase-like domain"/>
    <property type="match status" value="1"/>
</dbReference>
<evidence type="ECO:0000256" key="5">
    <source>
        <dbReference type="ARBA" id="ARBA00022823"/>
    </source>
</evidence>
<dbReference type="InterPro" id="IPR001078">
    <property type="entry name" value="2-oxoacid_DH_actylTfrase"/>
</dbReference>
<dbReference type="PANTHER" id="PTHR43178:SF5">
    <property type="entry name" value="LIPOAMIDE ACYLTRANSFERASE COMPONENT OF BRANCHED-CHAIN ALPHA-KETO ACID DEHYDROGENASE COMPLEX, MITOCHONDRIAL"/>
    <property type="match status" value="1"/>
</dbReference>
<dbReference type="PROSITE" id="PS51826">
    <property type="entry name" value="PSBD"/>
    <property type="match status" value="1"/>
</dbReference>